<dbReference type="EMBL" id="CAKXAJ010023003">
    <property type="protein sequence ID" value="CAH2227379.1"/>
    <property type="molecule type" value="Genomic_DNA"/>
</dbReference>
<organism evidence="1 2">
    <name type="scientific">Pararge aegeria aegeria</name>
    <dbReference type="NCBI Taxonomy" id="348720"/>
    <lineage>
        <taxon>Eukaryota</taxon>
        <taxon>Metazoa</taxon>
        <taxon>Ecdysozoa</taxon>
        <taxon>Arthropoda</taxon>
        <taxon>Hexapoda</taxon>
        <taxon>Insecta</taxon>
        <taxon>Pterygota</taxon>
        <taxon>Neoptera</taxon>
        <taxon>Endopterygota</taxon>
        <taxon>Lepidoptera</taxon>
        <taxon>Glossata</taxon>
        <taxon>Ditrysia</taxon>
        <taxon>Papilionoidea</taxon>
        <taxon>Nymphalidae</taxon>
        <taxon>Satyrinae</taxon>
        <taxon>Satyrini</taxon>
        <taxon>Parargina</taxon>
        <taxon>Pararge</taxon>
    </lineage>
</organism>
<feature type="non-terminal residue" evidence="1">
    <location>
        <position position="1"/>
    </location>
</feature>
<proteinExistence type="predicted"/>
<comment type="caution">
    <text evidence="1">The sequence shown here is derived from an EMBL/GenBank/DDBJ whole genome shotgun (WGS) entry which is preliminary data.</text>
</comment>
<evidence type="ECO:0000313" key="1">
    <source>
        <dbReference type="EMBL" id="CAH2227379.1"/>
    </source>
</evidence>
<evidence type="ECO:0000313" key="2">
    <source>
        <dbReference type="Proteomes" id="UP000838756"/>
    </source>
</evidence>
<name>A0A8S4QYS4_9NEOP</name>
<keyword evidence="2" id="KW-1185">Reference proteome</keyword>
<dbReference type="Proteomes" id="UP000838756">
    <property type="component" value="Unassembled WGS sequence"/>
</dbReference>
<accession>A0A8S4QYS4</accession>
<sequence>TIYRDVFKLARWRKPVKQAIVSTTVPVTESLFKLDL</sequence>
<dbReference type="AlphaFoldDB" id="A0A8S4QYS4"/>
<protein>
    <submittedName>
        <fullName evidence="1">Jg845 protein</fullName>
    </submittedName>
</protein>
<reference evidence="1" key="1">
    <citation type="submission" date="2022-03" db="EMBL/GenBank/DDBJ databases">
        <authorList>
            <person name="Lindestad O."/>
        </authorList>
    </citation>
    <scope>NUCLEOTIDE SEQUENCE</scope>
</reference>
<gene>
    <name evidence="1" type="primary">jg845</name>
    <name evidence="1" type="ORF">PAEG_LOCUS7896</name>
</gene>